<evidence type="ECO:0000256" key="2">
    <source>
        <dbReference type="ARBA" id="ARBA00022679"/>
    </source>
</evidence>
<keyword evidence="5" id="KW-0460">Magnesium</keyword>
<dbReference type="Proteomes" id="UP000051936">
    <property type="component" value="Unassembled WGS sequence"/>
</dbReference>
<keyword evidence="2" id="KW-0808">Transferase</keyword>
<gene>
    <name evidence="11" type="ORF">AOQ71_25970</name>
</gene>
<evidence type="ECO:0000256" key="6">
    <source>
        <dbReference type="ARBA" id="ARBA00022918"/>
    </source>
</evidence>
<dbReference type="GO" id="GO:0003964">
    <property type="term" value="F:RNA-directed DNA polymerase activity"/>
    <property type="evidence" value="ECO:0007669"/>
    <property type="project" value="UniProtKB-KW"/>
</dbReference>
<keyword evidence="7" id="KW-0051">Antiviral defense</keyword>
<evidence type="ECO:0000256" key="9">
    <source>
        <dbReference type="ARBA" id="ARBA00048173"/>
    </source>
</evidence>
<keyword evidence="4" id="KW-0479">Metal-binding</keyword>
<dbReference type="Pfam" id="PF00078">
    <property type="entry name" value="RVT_1"/>
    <property type="match status" value="1"/>
</dbReference>
<dbReference type="InterPro" id="IPR051083">
    <property type="entry name" value="GrpII_Intron_Splice-Mob/Def"/>
</dbReference>
<dbReference type="PANTHER" id="PTHR34047:SF3">
    <property type="entry name" value="BLR2052 PROTEIN"/>
    <property type="match status" value="1"/>
</dbReference>
<comment type="similarity">
    <text evidence="8">Belongs to the bacterial reverse transcriptase family.</text>
</comment>
<evidence type="ECO:0000256" key="5">
    <source>
        <dbReference type="ARBA" id="ARBA00022842"/>
    </source>
</evidence>
<dbReference type="STRING" id="989370.AOQ71_25970"/>
<evidence type="ECO:0000313" key="11">
    <source>
        <dbReference type="EMBL" id="KRQ06466.1"/>
    </source>
</evidence>
<accession>A0A0R3DH51</accession>
<keyword evidence="3" id="KW-0548">Nucleotidyltransferase</keyword>
<dbReference type="EMBL" id="LJYG01000101">
    <property type="protein sequence ID" value="KRQ06466.1"/>
    <property type="molecule type" value="Genomic_DNA"/>
</dbReference>
<dbReference type="InterPro" id="IPR030931">
    <property type="entry name" value="Group_II_RT_mat"/>
</dbReference>
<reference evidence="11 12" key="1">
    <citation type="submission" date="2015-09" db="EMBL/GenBank/DDBJ databases">
        <title>Draft Genome Sequence of Bradyrhizobium manausense Strain BR 3351T, a Novel Symbiotic Nitrogen-Fixing Alphaproteobacterium Isolated from Brazilian Amazon Rain Forest.</title>
        <authorList>
            <person name="De Araujo J.L."/>
            <person name="Zilli J.E."/>
        </authorList>
    </citation>
    <scope>NUCLEOTIDE SEQUENCE [LARGE SCALE GENOMIC DNA]</scope>
    <source>
        <strain evidence="11 12">BR3351</strain>
    </source>
</reference>
<proteinExistence type="inferred from homology"/>
<dbReference type="GO" id="GO:0003723">
    <property type="term" value="F:RNA binding"/>
    <property type="evidence" value="ECO:0007669"/>
    <property type="project" value="InterPro"/>
</dbReference>
<dbReference type="InterPro" id="IPR013597">
    <property type="entry name" value="Mat_intron_G2"/>
</dbReference>
<dbReference type="CDD" id="cd01651">
    <property type="entry name" value="RT_G2_intron"/>
    <property type="match status" value="1"/>
</dbReference>
<evidence type="ECO:0000259" key="10">
    <source>
        <dbReference type="PROSITE" id="PS50878"/>
    </source>
</evidence>
<evidence type="ECO:0000256" key="4">
    <source>
        <dbReference type="ARBA" id="ARBA00022723"/>
    </source>
</evidence>
<dbReference type="PANTHER" id="PTHR34047">
    <property type="entry name" value="NUCLEAR INTRON MATURASE 1, MITOCHONDRIAL-RELATED"/>
    <property type="match status" value="1"/>
</dbReference>
<dbReference type="SUPFAM" id="SSF56672">
    <property type="entry name" value="DNA/RNA polymerases"/>
    <property type="match status" value="1"/>
</dbReference>
<dbReference type="InterPro" id="IPR000123">
    <property type="entry name" value="Reverse_transcriptase_msDNA"/>
</dbReference>
<dbReference type="PRINTS" id="PR00866">
    <property type="entry name" value="RNADNAPOLMS"/>
</dbReference>
<feature type="domain" description="Reverse transcriptase" evidence="10">
    <location>
        <begin position="52"/>
        <end position="290"/>
    </location>
</feature>
<dbReference type="InterPro" id="IPR000477">
    <property type="entry name" value="RT_dom"/>
</dbReference>
<keyword evidence="6 11" id="KW-0695">RNA-directed DNA polymerase</keyword>
<dbReference type="PROSITE" id="PS50878">
    <property type="entry name" value="RT_POL"/>
    <property type="match status" value="1"/>
</dbReference>
<dbReference type="GO" id="GO:0051607">
    <property type="term" value="P:defense response to virus"/>
    <property type="evidence" value="ECO:0007669"/>
    <property type="project" value="UniProtKB-KW"/>
</dbReference>
<dbReference type="GO" id="GO:0046872">
    <property type="term" value="F:metal ion binding"/>
    <property type="evidence" value="ECO:0007669"/>
    <property type="project" value="UniProtKB-KW"/>
</dbReference>
<evidence type="ECO:0000313" key="12">
    <source>
        <dbReference type="Proteomes" id="UP000051936"/>
    </source>
</evidence>
<dbReference type="EC" id="2.7.7.49" evidence="1"/>
<dbReference type="Pfam" id="PF08388">
    <property type="entry name" value="GIIM"/>
    <property type="match status" value="1"/>
</dbReference>
<evidence type="ECO:0000256" key="1">
    <source>
        <dbReference type="ARBA" id="ARBA00012493"/>
    </source>
</evidence>
<protein>
    <recommendedName>
        <fullName evidence="1">RNA-directed DNA polymerase</fullName>
        <ecNumber evidence="1">2.7.7.49</ecNumber>
    </recommendedName>
</protein>
<dbReference type="RefSeq" id="WP_057752936.1">
    <property type="nucleotide sequence ID" value="NZ_LJYG01000101.1"/>
</dbReference>
<evidence type="ECO:0000256" key="8">
    <source>
        <dbReference type="ARBA" id="ARBA00034120"/>
    </source>
</evidence>
<dbReference type="OrthoDB" id="9793236at2"/>
<keyword evidence="12" id="KW-1185">Reference proteome</keyword>
<comment type="catalytic activity">
    <reaction evidence="9">
        <text>DNA(n) + a 2'-deoxyribonucleoside 5'-triphosphate = DNA(n+1) + diphosphate</text>
        <dbReference type="Rhea" id="RHEA:22508"/>
        <dbReference type="Rhea" id="RHEA-COMP:17339"/>
        <dbReference type="Rhea" id="RHEA-COMP:17340"/>
        <dbReference type="ChEBI" id="CHEBI:33019"/>
        <dbReference type="ChEBI" id="CHEBI:61560"/>
        <dbReference type="ChEBI" id="CHEBI:173112"/>
        <dbReference type="EC" id="2.7.7.49"/>
    </reaction>
</comment>
<evidence type="ECO:0000256" key="7">
    <source>
        <dbReference type="ARBA" id="ARBA00023118"/>
    </source>
</evidence>
<comment type="caution">
    <text evidence="11">The sequence shown here is derived from an EMBL/GenBank/DDBJ whole genome shotgun (WGS) entry which is preliminary data.</text>
</comment>
<dbReference type="AlphaFoldDB" id="A0A0R3DH51"/>
<name>A0A0R3DH51_9BRAD</name>
<organism evidence="11 12">
    <name type="scientific">Bradyrhizobium manausense</name>
    <dbReference type="NCBI Taxonomy" id="989370"/>
    <lineage>
        <taxon>Bacteria</taxon>
        <taxon>Pseudomonadati</taxon>
        <taxon>Pseudomonadota</taxon>
        <taxon>Alphaproteobacteria</taxon>
        <taxon>Hyphomicrobiales</taxon>
        <taxon>Nitrobacteraceae</taxon>
        <taxon>Bradyrhizobium</taxon>
    </lineage>
</organism>
<evidence type="ECO:0000256" key="3">
    <source>
        <dbReference type="ARBA" id="ARBA00022695"/>
    </source>
</evidence>
<sequence>MQIHTTDKPFNITKKQVYEAYKAVKSNAGAAGVDGQTIEQFDSDLRNNLYKLWNRMSSGSYFPPPVRAVSIPKKTGGQRILGVPTVADRVAQMVVKQLIEPDLDPIFLADSYGYRPRKSALDAIGVTRERCWKYDWVLEFDIKGLFDNIDHELLLRAVRKHVRCKWALLYIERWLTAPMDKDGIIIERSRGTPQGGVISPILSNLFLHYTFDLWMGRAHPDLPWCRYADDGLVHCRNEQEAQALKAELQARLAECRLEMHPTKTKIVYCKDGKRKGTYPNFQFDFLGYGFRPRLVRRSRDNTLFWGFNPAVSASALKDMRAAIRELNLRHRTELPMNEIARQINPLLRGWIEYYGRYSPSALYPVLRYINQMLLAWTMRKFKRFRAHKIRASRFLQKLARENANLFVHWRLSMIGTFA</sequence>
<dbReference type="InterPro" id="IPR043502">
    <property type="entry name" value="DNA/RNA_pol_sf"/>
</dbReference>
<dbReference type="NCBIfam" id="TIGR04416">
    <property type="entry name" value="group_II_RT_mat"/>
    <property type="match status" value="1"/>
</dbReference>